<dbReference type="InterPro" id="IPR006103">
    <property type="entry name" value="Glyco_hydro_2_cat"/>
</dbReference>
<comment type="similarity">
    <text evidence="1">Belongs to the glycosyl hydrolase 2 family.</text>
</comment>
<evidence type="ECO:0000256" key="3">
    <source>
        <dbReference type="ARBA" id="ARBA00023295"/>
    </source>
</evidence>
<feature type="domain" description="Glycoside hydrolase family 2 catalytic" evidence="6">
    <location>
        <begin position="366"/>
        <end position="599"/>
    </location>
</feature>
<feature type="domain" description="Glycosyl hydrolases family 2 sugar binding" evidence="7">
    <location>
        <begin position="106"/>
        <end position="184"/>
    </location>
</feature>
<dbReference type="GO" id="GO:0005975">
    <property type="term" value="P:carbohydrate metabolic process"/>
    <property type="evidence" value="ECO:0007669"/>
    <property type="project" value="InterPro"/>
</dbReference>
<dbReference type="InterPro" id="IPR017853">
    <property type="entry name" value="GH"/>
</dbReference>
<dbReference type="Gene3D" id="2.60.40.10">
    <property type="entry name" value="Immunoglobulins"/>
    <property type="match status" value="1"/>
</dbReference>
<reference evidence="8" key="1">
    <citation type="journal article" date="2020" name="mSystems">
        <title>Genome- and Community-Level Interaction Insights into Carbon Utilization and Element Cycling Functions of Hydrothermarchaeota in Hydrothermal Sediment.</title>
        <authorList>
            <person name="Zhou Z."/>
            <person name="Liu Y."/>
            <person name="Xu W."/>
            <person name="Pan J."/>
            <person name="Luo Z.H."/>
            <person name="Li M."/>
        </authorList>
    </citation>
    <scope>NUCLEOTIDE SEQUENCE [LARGE SCALE GENOMIC DNA]</scope>
    <source>
        <strain evidence="8">SpSt-339</strain>
    </source>
</reference>
<evidence type="ECO:0000259" key="7">
    <source>
        <dbReference type="Pfam" id="PF02837"/>
    </source>
</evidence>
<dbReference type="AlphaFoldDB" id="A0A7C2P116"/>
<evidence type="ECO:0000256" key="4">
    <source>
        <dbReference type="SAM" id="SignalP"/>
    </source>
</evidence>
<dbReference type="GO" id="GO:0004553">
    <property type="term" value="F:hydrolase activity, hydrolyzing O-glycosyl compounds"/>
    <property type="evidence" value="ECO:0007669"/>
    <property type="project" value="InterPro"/>
</dbReference>
<dbReference type="PANTHER" id="PTHR42732:SF2">
    <property type="entry name" value="BETA-MANNOSIDASE"/>
    <property type="match status" value="1"/>
</dbReference>
<dbReference type="InterPro" id="IPR036156">
    <property type="entry name" value="Beta-gal/glucu_dom_sf"/>
</dbReference>
<dbReference type="Pfam" id="PF02836">
    <property type="entry name" value="Glyco_hydro_2_C"/>
    <property type="match status" value="1"/>
</dbReference>
<proteinExistence type="inferred from homology"/>
<accession>A0A7C2P116</accession>
<feature type="domain" description="Glycoside hydrolase family 2 immunoglobulin-like beta-sandwich" evidence="5">
    <location>
        <begin position="218"/>
        <end position="322"/>
    </location>
</feature>
<dbReference type="InterPro" id="IPR006102">
    <property type="entry name" value="Ig-like_GH2"/>
</dbReference>
<dbReference type="SUPFAM" id="SSF51445">
    <property type="entry name" value="(Trans)glycosidases"/>
    <property type="match status" value="1"/>
</dbReference>
<keyword evidence="4" id="KW-0732">Signal</keyword>
<keyword evidence="2" id="KW-0378">Hydrolase</keyword>
<evidence type="ECO:0000313" key="8">
    <source>
        <dbReference type="EMBL" id="HEN15532.1"/>
    </source>
</evidence>
<sequence length="774" mass="87223">MRPLLGLGLTLVVAAAPVAAQAEWQPKKAPLMTRWAKEVTADKVHPEYPRPQLVREHWQNLNGVWQYAITAKDSAKPQAWDGEILVPFPVESALSGVMQRVGPDKRLWYRRTFTVPKDAAWQDKTILLHFGAVDWDAKVWVNGTEVVTHQGGYDPFSADITKALKKDAENELIVSVYDASDVGYQPRGKQVQNPHGIWYTPVTGIWQTVWMEPVAKSYIRSIVVTPDIDQHRFLIKAEIGGGGNARVDLTARCEFEHKRGNDRVKGNMAGAASPATDTITLDVGPNSEPSWWSPDNPKLFDITLELKDGNQVVDRAMTYSALRKIALGKDDKGVTRMFLNNQPLFQYGTLDQGWWPDGLYTAPTDEALKFDIEITKKYGFNMIRKHVKVEPARWYYWADKLGMLVWQDMPNGDKHAKWNPFGDNNGTEMTRSPESMENYRREWKNIMDFCKPFPCIVAWVPFNEGWGQSNTVEVTNWTKQYDPTRLVNPASGGNDFPVGDIVDYHRYPGPFAPKTEPNRAAVLGEYGGLGLPMKGHTWQDEKNWGYRSFTSQEALTEAYLDLIDKLHPMIDRDGLAGAIYTQTTDVEIEVNGLLTYDREVEKLPVAVLAEAHKKLWQPSTPTTTIPVLATAETAPAEWQYTTDKPADDWFQPEFNATSWQSGKSGFGEPSTPGSRVNTIWKSNDLWLRRTFDVASVPQGQLRLRIHHDEDAAVYLNGTLIKRVSGYTTEYVSLRLSAEAQQALKPGRNTLAVHCRQTGGGQYIDVGLEAWTPTK</sequence>
<gene>
    <name evidence="8" type="ORF">ENQ76_08705</name>
</gene>
<dbReference type="InterPro" id="IPR006104">
    <property type="entry name" value="Glyco_hydro_2_N"/>
</dbReference>
<dbReference type="Gene3D" id="3.20.20.80">
    <property type="entry name" value="Glycosidases"/>
    <property type="match status" value="1"/>
</dbReference>
<feature type="chain" id="PRO_5028025048" evidence="4">
    <location>
        <begin position="23"/>
        <end position="774"/>
    </location>
</feature>
<feature type="signal peptide" evidence="4">
    <location>
        <begin position="1"/>
        <end position="22"/>
    </location>
</feature>
<evidence type="ECO:0000259" key="5">
    <source>
        <dbReference type="Pfam" id="PF00703"/>
    </source>
</evidence>
<dbReference type="Pfam" id="PF00703">
    <property type="entry name" value="Glyco_hydro_2"/>
    <property type="match status" value="1"/>
</dbReference>
<evidence type="ECO:0000256" key="2">
    <source>
        <dbReference type="ARBA" id="ARBA00022801"/>
    </source>
</evidence>
<evidence type="ECO:0000256" key="1">
    <source>
        <dbReference type="ARBA" id="ARBA00007401"/>
    </source>
</evidence>
<dbReference type="PANTHER" id="PTHR42732">
    <property type="entry name" value="BETA-GALACTOSIDASE"/>
    <property type="match status" value="1"/>
</dbReference>
<dbReference type="SUPFAM" id="SSF49785">
    <property type="entry name" value="Galactose-binding domain-like"/>
    <property type="match status" value="2"/>
</dbReference>
<dbReference type="Pfam" id="PF02837">
    <property type="entry name" value="Glyco_hydro_2_N"/>
    <property type="match status" value="1"/>
</dbReference>
<organism evidence="8">
    <name type="scientific">Schlesneria paludicola</name>
    <dbReference type="NCBI Taxonomy" id="360056"/>
    <lineage>
        <taxon>Bacteria</taxon>
        <taxon>Pseudomonadati</taxon>
        <taxon>Planctomycetota</taxon>
        <taxon>Planctomycetia</taxon>
        <taxon>Planctomycetales</taxon>
        <taxon>Planctomycetaceae</taxon>
        <taxon>Schlesneria</taxon>
    </lineage>
</organism>
<dbReference type="Gene3D" id="2.60.120.260">
    <property type="entry name" value="Galactose-binding domain-like"/>
    <property type="match status" value="2"/>
</dbReference>
<evidence type="ECO:0000259" key="6">
    <source>
        <dbReference type="Pfam" id="PF02836"/>
    </source>
</evidence>
<dbReference type="InterPro" id="IPR051913">
    <property type="entry name" value="GH2_Domain-Containing"/>
</dbReference>
<protein>
    <submittedName>
        <fullName evidence="8">Beta-galactosidase</fullName>
    </submittedName>
</protein>
<dbReference type="InterPro" id="IPR008979">
    <property type="entry name" value="Galactose-bd-like_sf"/>
</dbReference>
<dbReference type="InterPro" id="IPR013783">
    <property type="entry name" value="Ig-like_fold"/>
</dbReference>
<name>A0A7C2P116_9PLAN</name>
<keyword evidence="3" id="KW-0326">Glycosidase</keyword>
<comment type="caution">
    <text evidence="8">The sequence shown here is derived from an EMBL/GenBank/DDBJ whole genome shotgun (WGS) entry which is preliminary data.</text>
</comment>
<dbReference type="SUPFAM" id="SSF49303">
    <property type="entry name" value="beta-Galactosidase/glucuronidase domain"/>
    <property type="match status" value="1"/>
</dbReference>
<dbReference type="EMBL" id="DSOK01000248">
    <property type="protein sequence ID" value="HEN15532.1"/>
    <property type="molecule type" value="Genomic_DNA"/>
</dbReference>